<dbReference type="InterPro" id="IPR013210">
    <property type="entry name" value="LRR_N_plant-typ"/>
</dbReference>
<dbReference type="Gene3D" id="3.80.10.10">
    <property type="entry name" value="Ribonuclease Inhibitor"/>
    <property type="match status" value="1"/>
</dbReference>
<keyword evidence="5" id="KW-1185">Reference proteome</keyword>
<dbReference type="OrthoDB" id="1939111at2759"/>
<dbReference type="InterPro" id="IPR001611">
    <property type="entry name" value="Leu-rich_rpt"/>
</dbReference>
<sequence length="233" mass="25699">MSLQQSIILATTATSRPGGNETDRLALLAFKAKVTEDPLQVTSSWNATVHFCRLPGVTVLNLRVPETCGNHIAAFRKPELSLNLSVCSEFVIFNLFNNRLVGKIPSQLGEFSKLEIIHIGSNNLTGHIPPAFGNLSSLQDLLAGENHLVGRMPDGLYRLEDLTVVVRENRLTGMIPASLFDHSSLMAIDVGTNQIEGILPPHFGNTLPNLEFLSIYQNQFTGPFLYQYQMPQI</sequence>
<dbReference type="EMBL" id="BJWL01000024">
    <property type="protein sequence ID" value="GFZ14992.1"/>
    <property type="molecule type" value="Genomic_DNA"/>
</dbReference>
<dbReference type="InterPro" id="IPR032675">
    <property type="entry name" value="LRR_dom_sf"/>
</dbReference>
<dbReference type="InterPro" id="IPR052592">
    <property type="entry name" value="LRR-RLK"/>
</dbReference>
<evidence type="ECO:0000313" key="4">
    <source>
        <dbReference type="EMBL" id="GFZ14992.1"/>
    </source>
</evidence>
<dbReference type="Pfam" id="PF00560">
    <property type="entry name" value="LRR_1"/>
    <property type="match status" value="1"/>
</dbReference>
<dbReference type="AlphaFoldDB" id="A0A7J0GW25"/>
<organism evidence="4 5">
    <name type="scientific">Actinidia rufa</name>
    <dbReference type="NCBI Taxonomy" id="165716"/>
    <lineage>
        <taxon>Eukaryota</taxon>
        <taxon>Viridiplantae</taxon>
        <taxon>Streptophyta</taxon>
        <taxon>Embryophyta</taxon>
        <taxon>Tracheophyta</taxon>
        <taxon>Spermatophyta</taxon>
        <taxon>Magnoliopsida</taxon>
        <taxon>eudicotyledons</taxon>
        <taxon>Gunneridae</taxon>
        <taxon>Pentapetalae</taxon>
        <taxon>asterids</taxon>
        <taxon>Ericales</taxon>
        <taxon>Actinidiaceae</taxon>
        <taxon>Actinidia</taxon>
    </lineage>
</organism>
<dbReference type="PANTHER" id="PTHR48054:SF82">
    <property type="entry name" value="LRR RECEPTOR-LIKE SERINE_THREONINE-PROTEIN KINASE FLS2"/>
    <property type="match status" value="1"/>
</dbReference>
<keyword evidence="2" id="KW-0677">Repeat</keyword>
<dbReference type="Proteomes" id="UP000585474">
    <property type="component" value="Unassembled WGS sequence"/>
</dbReference>
<protein>
    <recommendedName>
        <fullName evidence="3">Leucine-rich repeat-containing N-terminal plant-type domain-containing protein</fullName>
    </recommendedName>
</protein>
<dbReference type="SUPFAM" id="SSF52058">
    <property type="entry name" value="L domain-like"/>
    <property type="match status" value="1"/>
</dbReference>
<evidence type="ECO:0000313" key="5">
    <source>
        <dbReference type="Proteomes" id="UP000585474"/>
    </source>
</evidence>
<feature type="domain" description="Leucine-rich repeat-containing N-terminal plant-type" evidence="3">
    <location>
        <begin position="21"/>
        <end position="58"/>
    </location>
</feature>
<evidence type="ECO:0000259" key="3">
    <source>
        <dbReference type="Pfam" id="PF08263"/>
    </source>
</evidence>
<evidence type="ECO:0000256" key="1">
    <source>
        <dbReference type="ARBA" id="ARBA00022614"/>
    </source>
</evidence>
<keyword evidence="1" id="KW-0433">Leucine-rich repeat</keyword>
<comment type="caution">
    <text evidence="4">The sequence shown here is derived from an EMBL/GenBank/DDBJ whole genome shotgun (WGS) entry which is preliminary data.</text>
</comment>
<proteinExistence type="predicted"/>
<gene>
    <name evidence="4" type="ORF">Acr_24g0011820</name>
</gene>
<evidence type="ECO:0000256" key="2">
    <source>
        <dbReference type="ARBA" id="ARBA00022737"/>
    </source>
</evidence>
<dbReference type="FunFam" id="3.80.10.10:FF:000383">
    <property type="entry name" value="Leucine-rich repeat receptor protein kinase EMS1"/>
    <property type="match status" value="1"/>
</dbReference>
<dbReference type="Pfam" id="PF08263">
    <property type="entry name" value="LRRNT_2"/>
    <property type="match status" value="1"/>
</dbReference>
<accession>A0A7J0GW25</accession>
<name>A0A7J0GW25_9ERIC</name>
<dbReference type="PANTHER" id="PTHR48054">
    <property type="entry name" value="RECEPTOR KINASE-LIKE PROTEIN XA21"/>
    <property type="match status" value="1"/>
</dbReference>
<reference evidence="4 5" key="1">
    <citation type="submission" date="2019-07" db="EMBL/GenBank/DDBJ databases">
        <title>De Novo Assembly of kiwifruit Actinidia rufa.</title>
        <authorList>
            <person name="Sugita-Konishi S."/>
            <person name="Sato K."/>
            <person name="Mori E."/>
            <person name="Abe Y."/>
            <person name="Kisaki G."/>
            <person name="Hamano K."/>
            <person name="Suezawa K."/>
            <person name="Otani M."/>
            <person name="Fukuda T."/>
            <person name="Manabe T."/>
            <person name="Gomi K."/>
            <person name="Tabuchi M."/>
            <person name="Akimitsu K."/>
            <person name="Kataoka I."/>
        </authorList>
    </citation>
    <scope>NUCLEOTIDE SEQUENCE [LARGE SCALE GENOMIC DNA]</scope>
    <source>
        <strain evidence="5">cv. Fuchu</strain>
    </source>
</reference>